<dbReference type="Proteomes" id="UP001177670">
    <property type="component" value="Unassembled WGS sequence"/>
</dbReference>
<keyword evidence="1" id="KW-0472">Membrane</keyword>
<keyword evidence="1" id="KW-0812">Transmembrane</keyword>
<accession>A0AA40KUJ8</accession>
<reference evidence="2" key="1">
    <citation type="submission" date="2021-10" db="EMBL/GenBank/DDBJ databases">
        <title>Melipona bicolor Genome sequencing and assembly.</title>
        <authorList>
            <person name="Araujo N.S."/>
            <person name="Arias M.C."/>
        </authorList>
    </citation>
    <scope>NUCLEOTIDE SEQUENCE</scope>
    <source>
        <strain evidence="2">USP_2M_L1-L4_2017</strain>
        <tissue evidence="2">Whole body</tissue>
    </source>
</reference>
<dbReference type="AlphaFoldDB" id="A0AA40KUJ8"/>
<evidence type="ECO:0000313" key="3">
    <source>
        <dbReference type="Proteomes" id="UP001177670"/>
    </source>
</evidence>
<dbReference type="EMBL" id="JAHYIQ010000003">
    <property type="protein sequence ID" value="KAK1133417.1"/>
    <property type="molecule type" value="Genomic_DNA"/>
</dbReference>
<organism evidence="2 3">
    <name type="scientific">Melipona bicolor</name>
    <dbReference type="NCBI Taxonomy" id="60889"/>
    <lineage>
        <taxon>Eukaryota</taxon>
        <taxon>Metazoa</taxon>
        <taxon>Ecdysozoa</taxon>
        <taxon>Arthropoda</taxon>
        <taxon>Hexapoda</taxon>
        <taxon>Insecta</taxon>
        <taxon>Pterygota</taxon>
        <taxon>Neoptera</taxon>
        <taxon>Endopterygota</taxon>
        <taxon>Hymenoptera</taxon>
        <taxon>Apocrita</taxon>
        <taxon>Aculeata</taxon>
        <taxon>Apoidea</taxon>
        <taxon>Anthophila</taxon>
        <taxon>Apidae</taxon>
        <taxon>Melipona</taxon>
    </lineage>
</organism>
<gene>
    <name evidence="2" type="ORF">K0M31_011228</name>
</gene>
<evidence type="ECO:0000256" key="1">
    <source>
        <dbReference type="SAM" id="Phobius"/>
    </source>
</evidence>
<proteinExistence type="predicted"/>
<feature type="transmembrane region" description="Helical" evidence="1">
    <location>
        <begin position="26"/>
        <end position="45"/>
    </location>
</feature>
<comment type="caution">
    <text evidence="2">The sequence shown here is derived from an EMBL/GenBank/DDBJ whole genome shotgun (WGS) entry which is preliminary data.</text>
</comment>
<evidence type="ECO:0000313" key="2">
    <source>
        <dbReference type="EMBL" id="KAK1133417.1"/>
    </source>
</evidence>
<keyword evidence="1" id="KW-1133">Transmembrane helix</keyword>
<protein>
    <submittedName>
        <fullName evidence="2">Uncharacterized protein</fullName>
    </submittedName>
</protein>
<keyword evidence="3" id="KW-1185">Reference proteome</keyword>
<sequence>MCVKPMEENEEDKVVSMIINYFTARFILYSFGALALTSLATQGYVPGRLPECVQLSRKARLTENENPLNSYVMHQS</sequence>
<name>A0AA40KUJ8_9HYME</name>